<evidence type="ECO:0000259" key="1">
    <source>
        <dbReference type="Pfam" id="PF12596"/>
    </source>
</evidence>
<proteinExistence type="predicted"/>
<dbReference type="Pfam" id="PF21788">
    <property type="entry name" value="TNP-like_GBD"/>
    <property type="match status" value="1"/>
</dbReference>
<evidence type="ECO:0000259" key="2">
    <source>
        <dbReference type="Pfam" id="PF21788"/>
    </source>
</evidence>
<sequence>MNVGVDEGQTSFFTHPSNDNLKVFVFADGPHLLKLIRNHYLDRGFLIRDKHISKTCMERILSINNRDLKVMFKVTEADLTVAGQARQKVSTAAKLFFQTTAKSIRWCGEQGFLYNEEAWEETAETFQLVNDWFDVFNSKCKDERNPKKKPYGFNFEYQNSILNEMTNFMNKMRVKGHKNLLPFQKGVLLVNTSLQQLLPYLQETYTTDNFYVTYVMTNRLTQDCLKKLFSYLRAMGAANDQPSALNLRYRLRWYILGKHAFDVLSNAVNTEVDGNESNLIDFNDSEDPLIGAAFNSGEERYPNPVADEEFNRFANEFQDEEFINNDMNEFESDMDIPKDEECIIQETIEAEGLKYIAGYVARRFRIKYPFLGDETRKLKIANDDPDWIQFLSNGYLIYPCENLINVANAMEKEFVLFHGPSGLSKEK</sequence>
<dbReference type="OrthoDB" id="7555100at2759"/>
<reference evidence="3 4" key="1">
    <citation type="submission" date="2015-04" db="EMBL/GenBank/DDBJ databases">
        <title>Lasius niger genome sequencing.</title>
        <authorList>
            <person name="Konorov E.A."/>
            <person name="Nikitin M.A."/>
            <person name="Kirill M.V."/>
            <person name="Chang P."/>
        </authorList>
    </citation>
    <scope>NUCLEOTIDE SEQUENCE [LARGE SCALE GENOMIC DNA]</scope>
    <source>
        <tissue evidence="3">Whole</tissue>
    </source>
</reference>
<protein>
    <submittedName>
        <fullName evidence="3">Transposase</fullName>
    </submittedName>
</protein>
<dbReference type="InterPro" id="IPR048366">
    <property type="entry name" value="TNP-like_GBD"/>
</dbReference>
<dbReference type="Proteomes" id="UP000036403">
    <property type="component" value="Unassembled WGS sequence"/>
</dbReference>
<evidence type="ECO:0000313" key="4">
    <source>
        <dbReference type="Proteomes" id="UP000036403"/>
    </source>
</evidence>
<feature type="non-terminal residue" evidence="3">
    <location>
        <position position="427"/>
    </location>
</feature>
<dbReference type="Pfam" id="PF12596">
    <property type="entry name" value="Tnp_P_element_C"/>
    <property type="match status" value="1"/>
</dbReference>
<comment type="caution">
    <text evidence="3">The sequence shown here is derived from an EMBL/GenBank/DDBJ whole genome shotgun (WGS) entry which is preliminary data.</text>
</comment>
<name>A0A0J7K2S4_LASNI</name>
<accession>A0A0J7K2S4</accession>
<dbReference type="EMBL" id="LBMM01015989">
    <property type="protein sequence ID" value="KMQ84597.1"/>
    <property type="molecule type" value="Genomic_DNA"/>
</dbReference>
<dbReference type="InterPro" id="IPR022242">
    <property type="entry name" value="TNP-like_C"/>
</dbReference>
<dbReference type="PaxDb" id="67767-A0A0J7K2S4"/>
<organism evidence="3 4">
    <name type="scientific">Lasius niger</name>
    <name type="common">Black garden ant</name>
    <dbReference type="NCBI Taxonomy" id="67767"/>
    <lineage>
        <taxon>Eukaryota</taxon>
        <taxon>Metazoa</taxon>
        <taxon>Ecdysozoa</taxon>
        <taxon>Arthropoda</taxon>
        <taxon>Hexapoda</taxon>
        <taxon>Insecta</taxon>
        <taxon>Pterygota</taxon>
        <taxon>Neoptera</taxon>
        <taxon>Endopterygota</taxon>
        <taxon>Hymenoptera</taxon>
        <taxon>Apocrita</taxon>
        <taxon>Aculeata</taxon>
        <taxon>Formicoidea</taxon>
        <taxon>Formicidae</taxon>
        <taxon>Formicinae</taxon>
        <taxon>Lasius</taxon>
        <taxon>Lasius</taxon>
    </lineage>
</organism>
<keyword evidence="4" id="KW-1185">Reference proteome</keyword>
<feature type="domain" description="Transposable element P transposase-like C-terminal" evidence="1">
    <location>
        <begin position="335"/>
        <end position="378"/>
    </location>
</feature>
<dbReference type="AlphaFoldDB" id="A0A0J7K2S4"/>
<gene>
    <name evidence="3" type="ORF">RF55_17489</name>
</gene>
<evidence type="ECO:0000313" key="3">
    <source>
        <dbReference type="EMBL" id="KMQ84597.1"/>
    </source>
</evidence>
<feature type="domain" description="Transposable element P transposase-like GTP-binding insertion" evidence="2">
    <location>
        <begin position="31"/>
        <end position="148"/>
    </location>
</feature>